<dbReference type="AlphaFoldDB" id="F0QVZ9"/>
<dbReference type="STRING" id="985053.VMUT_0712"/>
<evidence type="ECO:0000313" key="3">
    <source>
        <dbReference type="Proteomes" id="UP000007485"/>
    </source>
</evidence>
<dbReference type="Gene3D" id="3.40.225.10">
    <property type="entry name" value="Class II aldolase/adducin N-terminal domain"/>
    <property type="match status" value="1"/>
</dbReference>
<dbReference type="PANTHER" id="PTHR40730:SF4">
    <property type="entry name" value="TRANSCRIPTIONAL REGULATOR"/>
    <property type="match status" value="1"/>
</dbReference>
<keyword evidence="3" id="KW-1185">Reference proteome</keyword>
<evidence type="ECO:0000259" key="1">
    <source>
        <dbReference type="Pfam" id="PF10120"/>
    </source>
</evidence>
<dbReference type="EMBL" id="CP002529">
    <property type="protein sequence ID" value="ADY00923.1"/>
    <property type="molecule type" value="Genomic_DNA"/>
</dbReference>
<dbReference type="GO" id="GO:0016301">
    <property type="term" value="F:kinase activity"/>
    <property type="evidence" value="ECO:0007669"/>
    <property type="project" value="UniProtKB-KW"/>
</dbReference>
<dbReference type="InterPro" id="IPR019293">
    <property type="entry name" value="ThiN"/>
</dbReference>
<dbReference type="Proteomes" id="UP000007485">
    <property type="component" value="Chromosome"/>
</dbReference>
<dbReference type="GO" id="GO:0003677">
    <property type="term" value="F:DNA binding"/>
    <property type="evidence" value="ECO:0007669"/>
    <property type="project" value="InterPro"/>
</dbReference>
<dbReference type="Pfam" id="PF10120">
    <property type="entry name" value="ThiN"/>
    <property type="match status" value="1"/>
</dbReference>
<evidence type="ECO:0000313" key="2">
    <source>
        <dbReference type="EMBL" id="ADY00923.1"/>
    </source>
</evidence>
<dbReference type="SUPFAM" id="SSF47413">
    <property type="entry name" value="lambda repressor-like DNA-binding domains"/>
    <property type="match status" value="1"/>
</dbReference>
<name>F0QVZ9_VULM7</name>
<dbReference type="InterPro" id="IPR010982">
    <property type="entry name" value="Lambda_DNA-bd_dom_sf"/>
</dbReference>
<dbReference type="RefSeq" id="WP_013604086.1">
    <property type="nucleotide sequence ID" value="NC_015151.1"/>
</dbReference>
<dbReference type="OrthoDB" id="26806at2157"/>
<keyword evidence="2" id="KW-0418">Kinase</keyword>
<feature type="domain" description="Thiamine-phosphate synthase ThiN" evidence="1">
    <location>
        <begin position="140"/>
        <end position="301"/>
    </location>
</feature>
<proteinExistence type="predicted"/>
<dbReference type="eggNOG" id="arCOG00021">
    <property type="taxonomic scope" value="Archaea"/>
</dbReference>
<accession>F0QVZ9</accession>
<keyword evidence="2" id="KW-0808">Transferase</keyword>
<dbReference type="PANTHER" id="PTHR40730">
    <property type="entry name" value="TRANSCRIPTIONAL REGULATOR PROTEIN-LIKE PROTEIN"/>
    <property type="match status" value="1"/>
</dbReference>
<dbReference type="SUPFAM" id="SSF53639">
    <property type="entry name" value="AraD/HMP-PK domain-like"/>
    <property type="match status" value="1"/>
</dbReference>
<dbReference type="HOGENOM" id="CLU_054903_0_0_2"/>
<organism evidence="2 3">
    <name type="scientific">Vulcanisaeta moutnovskia (strain 768-28)</name>
    <dbReference type="NCBI Taxonomy" id="985053"/>
    <lineage>
        <taxon>Archaea</taxon>
        <taxon>Thermoproteota</taxon>
        <taxon>Thermoprotei</taxon>
        <taxon>Thermoproteales</taxon>
        <taxon>Thermoproteaceae</taxon>
        <taxon>Vulcanisaeta</taxon>
    </lineage>
</organism>
<gene>
    <name evidence="2" type="ordered locus">VMUT_0712</name>
</gene>
<dbReference type="GeneID" id="10288364"/>
<dbReference type="InterPro" id="IPR036409">
    <property type="entry name" value="Aldolase_II/adducin_N_sf"/>
</dbReference>
<sequence length="308" mass="33904">MSISTGLEFVSENVLPIIRSLVAKKLLENGYSQLKVAKILGITQPAVNRYVSKDYGELISRAESLGINKDWVTRIVNNIVELILNNKEYEALEYLTNMIVMELGSLRLCDAHRKLVPSLPTICNVCSILTTGITDSIIKNMERALSILEMHPEIHAIIPRVLMNIVEAKPGAVTEDDVVGVPGRIDAHDGRVIIGSKPIYGGSKHLGKLIIKCMNVNPRYRSVASIKYDNKVEYALKELSMHYVKVGPHESSNEDDVINAVVDSIVKDPTLEAIIDLGGYALEPVTYVFGIDSIDVALKVIKIASRAT</sequence>
<protein>
    <submittedName>
        <fullName evidence="2">Phosphomethylpyrimidine kinase</fullName>
    </submittedName>
</protein>
<dbReference type="KEGG" id="vmo:VMUT_0712"/>
<reference evidence="2 3" key="1">
    <citation type="journal article" date="2011" name="J. Bacteriol.">
        <title>Complete genome sequence of 'Vulcanisaeta moutnovskia' strain 768-28, a novel member of the hyperthermophilic crenarchaeal genus vulcanisaeta.</title>
        <authorList>
            <person name="Gumerov V.M."/>
            <person name="Mardanov A.V."/>
            <person name="Beletsky A.V."/>
            <person name="Prokofeva M.I."/>
            <person name="Bonch-Osmolovskaya E.A."/>
            <person name="Ravin N.V."/>
            <person name="Skryabin K.G."/>
        </authorList>
    </citation>
    <scope>NUCLEOTIDE SEQUENCE [LARGE SCALE GENOMIC DNA]</scope>
    <source>
        <strain evidence="2 3">768-28</strain>
    </source>
</reference>